<organism evidence="2 3">
    <name type="scientific">Sinomonas flava</name>
    <dbReference type="NCBI Taxonomy" id="496857"/>
    <lineage>
        <taxon>Bacteria</taxon>
        <taxon>Bacillati</taxon>
        <taxon>Actinomycetota</taxon>
        <taxon>Actinomycetes</taxon>
        <taxon>Micrococcales</taxon>
        <taxon>Micrococcaceae</taxon>
        <taxon>Sinomonas</taxon>
    </lineage>
</organism>
<keyword evidence="3" id="KW-1185">Reference proteome</keyword>
<evidence type="ECO:0000313" key="3">
    <source>
        <dbReference type="Proteomes" id="UP001500432"/>
    </source>
</evidence>
<comment type="caution">
    <text evidence="2">The sequence shown here is derived from an EMBL/GenBank/DDBJ whole genome shotgun (WGS) entry which is preliminary data.</text>
</comment>
<dbReference type="InterPro" id="IPR025164">
    <property type="entry name" value="Toastrack_DUF4097"/>
</dbReference>
<accession>A0ABN3BV35</accession>
<dbReference type="Pfam" id="PF13349">
    <property type="entry name" value="DUF4097"/>
    <property type="match status" value="1"/>
</dbReference>
<feature type="domain" description="DUF4097" evidence="1">
    <location>
        <begin position="79"/>
        <end position="234"/>
    </location>
</feature>
<proteinExistence type="predicted"/>
<dbReference type="RefSeq" id="WP_344299810.1">
    <property type="nucleotide sequence ID" value="NZ_BAAAQW010000006.1"/>
</dbReference>
<reference evidence="2 3" key="1">
    <citation type="journal article" date="2019" name="Int. J. Syst. Evol. Microbiol.">
        <title>The Global Catalogue of Microorganisms (GCM) 10K type strain sequencing project: providing services to taxonomists for standard genome sequencing and annotation.</title>
        <authorList>
            <consortium name="The Broad Institute Genomics Platform"/>
            <consortium name="The Broad Institute Genome Sequencing Center for Infectious Disease"/>
            <person name="Wu L."/>
            <person name="Ma J."/>
        </authorList>
    </citation>
    <scope>NUCLEOTIDE SEQUENCE [LARGE SCALE GENOMIC DNA]</scope>
    <source>
        <strain evidence="2 3">JCM 16034</strain>
    </source>
</reference>
<name>A0ABN3BV35_9MICC</name>
<sequence>MEQFETQQPVRALIELSLGDVIVHASEQNTATVEVAPVHAGRKADKEAAEATAVDYWEGRLEVLAPKVRGLGFLGRPGAVVVTVKLPAGSDLEASTAFGDIIATGCLARAKAKTHAGDVRVEDGVSLELETSAGDVEVGRVREEASLVSSTGGVRVEDVTGTLRVKCTTGEVSLGRVAGAAEVTCPYGSIRVREAVSGSLSITSAYSDLVVGIAAGTAAKVDVSTNHGRIRNELSRSASPPAAAERLELTARTSYGSVTIRRA</sequence>
<dbReference type="Proteomes" id="UP001500432">
    <property type="component" value="Unassembled WGS sequence"/>
</dbReference>
<protein>
    <submittedName>
        <fullName evidence="2">DUF4097 family beta strand repeat-containing protein</fullName>
    </submittedName>
</protein>
<gene>
    <name evidence="2" type="ORF">GCM10009849_22380</name>
</gene>
<evidence type="ECO:0000313" key="2">
    <source>
        <dbReference type="EMBL" id="GAA2200736.1"/>
    </source>
</evidence>
<evidence type="ECO:0000259" key="1">
    <source>
        <dbReference type="Pfam" id="PF13349"/>
    </source>
</evidence>
<dbReference type="EMBL" id="BAAAQW010000006">
    <property type="protein sequence ID" value="GAA2200736.1"/>
    <property type="molecule type" value="Genomic_DNA"/>
</dbReference>